<evidence type="ECO:0000313" key="2">
    <source>
        <dbReference type="Proteomes" id="UP001212981"/>
    </source>
</evidence>
<dbReference type="EMBL" id="JAQLXO010000032">
    <property type="protein sequence ID" value="MDB7983368.1"/>
    <property type="molecule type" value="Genomic_DNA"/>
</dbReference>
<dbReference type="Proteomes" id="UP001212981">
    <property type="component" value="Unassembled WGS sequence"/>
</dbReference>
<gene>
    <name evidence="1" type="ORF">PND82_11155</name>
</gene>
<protein>
    <submittedName>
        <fullName evidence="1">Uncharacterized protein</fullName>
    </submittedName>
</protein>
<reference evidence="1" key="1">
    <citation type="submission" date="2023-01" db="EMBL/GenBank/DDBJ databases">
        <title>Human gut microbiome strain richness.</title>
        <authorList>
            <person name="Chen-Liaw A."/>
        </authorList>
    </citation>
    <scope>NUCLEOTIDE SEQUENCE</scope>
    <source>
        <strain evidence="1">D8_m1001271B151109d0_201107</strain>
    </source>
</reference>
<organism evidence="1 2">
    <name type="scientific">Faecalicoccus pleomorphus</name>
    <dbReference type="NCBI Taxonomy" id="1323"/>
    <lineage>
        <taxon>Bacteria</taxon>
        <taxon>Bacillati</taxon>
        <taxon>Bacillota</taxon>
        <taxon>Erysipelotrichia</taxon>
        <taxon>Erysipelotrichales</taxon>
        <taxon>Erysipelotrichaceae</taxon>
        <taxon>Faecalicoccus</taxon>
    </lineage>
</organism>
<comment type="caution">
    <text evidence="1">The sequence shown here is derived from an EMBL/GenBank/DDBJ whole genome shotgun (WGS) entry which is preliminary data.</text>
</comment>
<dbReference type="RefSeq" id="WP_272003963.1">
    <property type="nucleotide sequence ID" value="NZ_JAQLXO010000032.1"/>
</dbReference>
<dbReference type="AlphaFoldDB" id="A0AAW6CU21"/>
<name>A0AAW6CU21_9FIRM</name>
<sequence>MNKKQNLIKLHLITGETVKEVISHERSDIISQYENPRSKTIKIAVKDGNNLGITTIPIEHILYIDVIILKEDELREYMEASF</sequence>
<evidence type="ECO:0000313" key="1">
    <source>
        <dbReference type="EMBL" id="MDB7983368.1"/>
    </source>
</evidence>
<accession>A0AAW6CU21</accession>
<proteinExistence type="predicted"/>